<keyword evidence="3" id="KW-0589">Pheromone response</keyword>
<dbReference type="GO" id="GO:0005886">
    <property type="term" value="C:plasma membrane"/>
    <property type="evidence" value="ECO:0007669"/>
    <property type="project" value="TreeGrafter"/>
</dbReference>
<feature type="transmembrane region" description="Helical" evidence="11">
    <location>
        <begin position="110"/>
        <end position="131"/>
    </location>
</feature>
<protein>
    <submittedName>
        <fullName evidence="12">Related to Pheromone receptor 1</fullName>
    </submittedName>
</protein>
<keyword evidence="8 12" id="KW-0675">Receptor</keyword>
<dbReference type="Proteomes" id="UP000323386">
    <property type="component" value="Unassembled WGS sequence"/>
</dbReference>
<keyword evidence="4 11" id="KW-0812">Transmembrane</keyword>
<comment type="similarity">
    <text evidence="2">Belongs to the G-protein coupled receptor 4 family.</text>
</comment>
<evidence type="ECO:0000256" key="3">
    <source>
        <dbReference type="ARBA" id="ARBA00022507"/>
    </source>
</evidence>
<evidence type="ECO:0000256" key="7">
    <source>
        <dbReference type="ARBA" id="ARBA00023136"/>
    </source>
</evidence>
<keyword evidence="9" id="KW-0807">Transducer</keyword>
<keyword evidence="6" id="KW-0297">G-protein coupled receptor</keyword>
<dbReference type="CDD" id="cd14966">
    <property type="entry name" value="7tmD_STE3"/>
    <property type="match status" value="1"/>
</dbReference>
<evidence type="ECO:0000256" key="2">
    <source>
        <dbReference type="ARBA" id="ARBA00011085"/>
    </source>
</evidence>
<evidence type="ECO:0000256" key="11">
    <source>
        <dbReference type="SAM" id="Phobius"/>
    </source>
</evidence>
<gene>
    <name evidence="12" type="ORF">PSFLO_02296</name>
</gene>
<evidence type="ECO:0000256" key="6">
    <source>
        <dbReference type="ARBA" id="ARBA00023040"/>
    </source>
</evidence>
<dbReference type="GO" id="GO:0000750">
    <property type="term" value="P:pheromone-dependent signal transduction involved in conjugation with cellular fusion"/>
    <property type="evidence" value="ECO:0007669"/>
    <property type="project" value="TreeGrafter"/>
</dbReference>
<keyword evidence="5 11" id="KW-1133">Transmembrane helix</keyword>
<keyword evidence="7 11" id="KW-0472">Membrane</keyword>
<dbReference type="OrthoDB" id="2874149at2759"/>
<evidence type="ECO:0000313" key="13">
    <source>
        <dbReference type="Proteomes" id="UP000323386"/>
    </source>
</evidence>
<evidence type="ECO:0000256" key="1">
    <source>
        <dbReference type="ARBA" id="ARBA00004141"/>
    </source>
</evidence>
<feature type="region of interest" description="Disordered" evidence="10">
    <location>
        <begin position="335"/>
        <end position="364"/>
    </location>
</feature>
<feature type="transmembrane region" description="Helical" evidence="11">
    <location>
        <begin position="271"/>
        <end position="289"/>
    </location>
</feature>
<name>A0A5C3EYI1_9BASI</name>
<dbReference type="Pfam" id="PF02076">
    <property type="entry name" value="STE3"/>
    <property type="match status" value="1"/>
</dbReference>
<feature type="transmembrane region" description="Helical" evidence="11">
    <location>
        <begin position="151"/>
        <end position="182"/>
    </location>
</feature>
<sequence>MTNYALITFSALSCFLVPLPFPWHWRAKNVGTLSMMAYLILSNIDILVNTSVWAHSFENLAPAWCEISIRIRHLTNFALLCCNLCIARRLESIASTREVRLTEQGRRRRLLVDLFITVGLPIVHLSLMIVNQGHRFDVLEGRGCWPSYVPTAVYLVLVLLPWVFVCIASLVYSILAFRWFIVRRRQFAAVLQSTASHLNKSRYLRMMMFSIVDILFFFPLVMVVFVRQTQIPGGLAPYKSWGDVHYGFDRVSLYPAEAIELRMGSTVVLDLTRWTSPISGIFFFLMFGLGEEAIKTYKRFFQRIGLMSAKTNPKDTFTVSKLATFNERSRAADCESFDQSEATEKGWASKSSPESERFGTSDIASVQNMDRTLDEGHGVKISVTRSVYPSS</sequence>
<evidence type="ECO:0000256" key="4">
    <source>
        <dbReference type="ARBA" id="ARBA00022692"/>
    </source>
</evidence>
<feature type="transmembrane region" description="Helical" evidence="11">
    <location>
        <begin position="203"/>
        <end position="226"/>
    </location>
</feature>
<keyword evidence="13" id="KW-1185">Reference proteome</keyword>
<dbReference type="GO" id="GO:0004933">
    <property type="term" value="F:mating-type a-factor pheromone receptor activity"/>
    <property type="evidence" value="ECO:0007669"/>
    <property type="project" value="InterPro"/>
</dbReference>
<dbReference type="InterPro" id="IPR001499">
    <property type="entry name" value="GPCR_STE3"/>
</dbReference>
<organism evidence="12 13">
    <name type="scientific">Pseudozyma flocculosa</name>
    <dbReference type="NCBI Taxonomy" id="84751"/>
    <lineage>
        <taxon>Eukaryota</taxon>
        <taxon>Fungi</taxon>
        <taxon>Dikarya</taxon>
        <taxon>Basidiomycota</taxon>
        <taxon>Ustilaginomycotina</taxon>
        <taxon>Ustilaginomycetes</taxon>
        <taxon>Ustilaginales</taxon>
        <taxon>Ustilaginaceae</taxon>
        <taxon>Pseudozyma</taxon>
    </lineage>
</organism>
<evidence type="ECO:0000256" key="10">
    <source>
        <dbReference type="SAM" id="MobiDB-lite"/>
    </source>
</evidence>
<dbReference type="AlphaFoldDB" id="A0A5C3EYI1"/>
<dbReference type="Gene3D" id="1.20.1070.10">
    <property type="entry name" value="Rhodopsin 7-helix transmembrane proteins"/>
    <property type="match status" value="1"/>
</dbReference>
<evidence type="ECO:0000256" key="5">
    <source>
        <dbReference type="ARBA" id="ARBA00022989"/>
    </source>
</evidence>
<feature type="transmembrane region" description="Helical" evidence="11">
    <location>
        <begin position="6"/>
        <end position="23"/>
    </location>
</feature>
<dbReference type="EMBL" id="OOIP01000005">
    <property type="protein sequence ID" value="SPO36825.1"/>
    <property type="molecule type" value="Genomic_DNA"/>
</dbReference>
<comment type="subcellular location">
    <subcellularLocation>
        <location evidence="1">Membrane</location>
        <topology evidence="1">Multi-pass membrane protein</topology>
    </subcellularLocation>
</comment>
<reference evidence="12 13" key="1">
    <citation type="submission" date="2018-03" db="EMBL/GenBank/DDBJ databases">
        <authorList>
            <person name="Guldener U."/>
        </authorList>
    </citation>
    <scope>NUCLEOTIDE SEQUENCE [LARGE SCALE GENOMIC DNA]</scope>
    <source>
        <strain evidence="12 13">DAOM196992</strain>
    </source>
</reference>
<dbReference type="PANTHER" id="PTHR28097">
    <property type="entry name" value="PHEROMONE A FACTOR RECEPTOR"/>
    <property type="match status" value="1"/>
</dbReference>
<dbReference type="PRINTS" id="PR00899">
    <property type="entry name" value="GPCRSTE3"/>
</dbReference>
<proteinExistence type="inferred from homology"/>
<dbReference type="PANTHER" id="PTHR28097:SF1">
    <property type="entry name" value="PHEROMONE A FACTOR RECEPTOR"/>
    <property type="match status" value="1"/>
</dbReference>
<evidence type="ECO:0000313" key="12">
    <source>
        <dbReference type="EMBL" id="SPO36825.1"/>
    </source>
</evidence>
<dbReference type="PRINTS" id="PR00900">
    <property type="entry name" value="PHEROMONEAR"/>
</dbReference>
<evidence type="ECO:0000256" key="9">
    <source>
        <dbReference type="ARBA" id="ARBA00023224"/>
    </source>
</evidence>
<dbReference type="InterPro" id="IPR001546">
    <property type="entry name" value="GPCR_Pheromne_A_rcpt"/>
</dbReference>
<evidence type="ECO:0000256" key="8">
    <source>
        <dbReference type="ARBA" id="ARBA00023170"/>
    </source>
</evidence>
<accession>A0A5C3EYI1</accession>